<name>A0ABV7NH29_9SPHN</name>
<accession>A0ABV7NH29</accession>
<gene>
    <name evidence="2" type="ORF">ACFOKF_16570</name>
</gene>
<dbReference type="RefSeq" id="WP_380797040.1">
    <property type="nucleotide sequence ID" value="NZ_JBHRVU010000004.1"/>
</dbReference>
<feature type="compositionally biased region" description="Polar residues" evidence="1">
    <location>
        <begin position="190"/>
        <end position="200"/>
    </location>
</feature>
<evidence type="ECO:0000256" key="1">
    <source>
        <dbReference type="SAM" id="MobiDB-lite"/>
    </source>
</evidence>
<protein>
    <recommendedName>
        <fullName evidence="4">Tail assembly chaperone</fullName>
    </recommendedName>
</protein>
<organism evidence="2 3">
    <name type="scientific">Sphingobium rhizovicinum</name>
    <dbReference type="NCBI Taxonomy" id="432308"/>
    <lineage>
        <taxon>Bacteria</taxon>
        <taxon>Pseudomonadati</taxon>
        <taxon>Pseudomonadota</taxon>
        <taxon>Alphaproteobacteria</taxon>
        <taxon>Sphingomonadales</taxon>
        <taxon>Sphingomonadaceae</taxon>
        <taxon>Sphingobium</taxon>
    </lineage>
</organism>
<dbReference type="Proteomes" id="UP001595681">
    <property type="component" value="Unassembled WGS sequence"/>
</dbReference>
<reference evidence="3" key="1">
    <citation type="journal article" date="2019" name="Int. J. Syst. Evol. Microbiol.">
        <title>The Global Catalogue of Microorganisms (GCM) 10K type strain sequencing project: providing services to taxonomists for standard genome sequencing and annotation.</title>
        <authorList>
            <consortium name="The Broad Institute Genomics Platform"/>
            <consortium name="The Broad Institute Genome Sequencing Center for Infectious Disease"/>
            <person name="Wu L."/>
            <person name="Ma J."/>
        </authorList>
    </citation>
    <scope>NUCLEOTIDE SEQUENCE [LARGE SCALE GENOMIC DNA]</scope>
    <source>
        <strain evidence="3">CCM 7491</strain>
    </source>
</reference>
<proteinExistence type="predicted"/>
<feature type="region of interest" description="Disordered" evidence="1">
    <location>
        <begin position="149"/>
        <end position="200"/>
    </location>
</feature>
<sequence>MSNTAVNIDAEKDALEPWWFTVEEAVTAKRKKDCLPAVEVLFDPIGRIALRAARRAAAQVWQGIDLPDDPMATLPTELIEQAGDALSEALLLTGIRAWKGVGDRHGNIAPVTEANLRIFLARPGRFEKLDAVYVRPFVLRELEKNASSLSPNGISAGATQEKATANRSARRSAKAGAKRSRKKAARPARTSNMNSAATTA</sequence>
<dbReference type="EMBL" id="JBHRVU010000004">
    <property type="protein sequence ID" value="MFC3442789.1"/>
    <property type="molecule type" value="Genomic_DNA"/>
</dbReference>
<evidence type="ECO:0000313" key="2">
    <source>
        <dbReference type="EMBL" id="MFC3442789.1"/>
    </source>
</evidence>
<feature type="compositionally biased region" description="Basic residues" evidence="1">
    <location>
        <begin position="168"/>
        <end position="186"/>
    </location>
</feature>
<evidence type="ECO:0008006" key="4">
    <source>
        <dbReference type="Google" id="ProtNLM"/>
    </source>
</evidence>
<comment type="caution">
    <text evidence="2">The sequence shown here is derived from an EMBL/GenBank/DDBJ whole genome shotgun (WGS) entry which is preliminary data.</text>
</comment>
<keyword evidence="3" id="KW-1185">Reference proteome</keyword>
<evidence type="ECO:0000313" key="3">
    <source>
        <dbReference type="Proteomes" id="UP001595681"/>
    </source>
</evidence>